<name>A0A2H1WB64_SPOFR</name>
<proteinExistence type="predicted"/>
<organism evidence="2">
    <name type="scientific">Spodoptera frugiperda</name>
    <name type="common">Fall armyworm</name>
    <dbReference type="NCBI Taxonomy" id="7108"/>
    <lineage>
        <taxon>Eukaryota</taxon>
        <taxon>Metazoa</taxon>
        <taxon>Ecdysozoa</taxon>
        <taxon>Arthropoda</taxon>
        <taxon>Hexapoda</taxon>
        <taxon>Insecta</taxon>
        <taxon>Pterygota</taxon>
        <taxon>Neoptera</taxon>
        <taxon>Endopterygota</taxon>
        <taxon>Lepidoptera</taxon>
        <taxon>Glossata</taxon>
        <taxon>Ditrysia</taxon>
        <taxon>Noctuoidea</taxon>
        <taxon>Noctuidae</taxon>
        <taxon>Amphipyrinae</taxon>
        <taxon>Spodoptera</taxon>
    </lineage>
</organism>
<feature type="region of interest" description="Disordered" evidence="1">
    <location>
        <begin position="46"/>
        <end position="67"/>
    </location>
</feature>
<dbReference type="EMBL" id="ODYU01007501">
    <property type="protein sequence ID" value="SOQ50325.1"/>
    <property type="molecule type" value="Genomic_DNA"/>
</dbReference>
<gene>
    <name evidence="2" type="ORF">SFRICE_010961</name>
</gene>
<dbReference type="AlphaFoldDB" id="A0A2H1WB64"/>
<evidence type="ECO:0000256" key="1">
    <source>
        <dbReference type="SAM" id="MobiDB-lite"/>
    </source>
</evidence>
<feature type="compositionally biased region" description="Basic residues" evidence="1">
    <location>
        <begin position="14"/>
        <end position="24"/>
    </location>
</feature>
<feature type="region of interest" description="Disordered" evidence="1">
    <location>
        <begin position="1"/>
        <end position="24"/>
    </location>
</feature>
<accession>A0A2H1WB64</accession>
<evidence type="ECO:0000313" key="2">
    <source>
        <dbReference type="EMBL" id="SOQ50325.1"/>
    </source>
</evidence>
<sequence length="67" mass="7385">MDITNLNRGPGTARRCRQSQPRRRRPHMFLCSCCYRALLLLAEASNSDPGGSVSAASPVKHRKPFSG</sequence>
<reference evidence="2" key="1">
    <citation type="submission" date="2016-07" db="EMBL/GenBank/DDBJ databases">
        <authorList>
            <person name="Bretaudeau A."/>
        </authorList>
    </citation>
    <scope>NUCLEOTIDE SEQUENCE</scope>
    <source>
        <strain evidence="2">Rice</strain>
        <tissue evidence="2">Whole body</tissue>
    </source>
</reference>
<protein>
    <submittedName>
        <fullName evidence="2">SFRICE_010961</fullName>
    </submittedName>
</protein>